<dbReference type="RefSeq" id="WP_379566237.1">
    <property type="nucleotide sequence ID" value="NZ_JBHSQK010000027.1"/>
</dbReference>
<dbReference type="PRINTS" id="PR00081">
    <property type="entry name" value="GDHRDH"/>
</dbReference>
<dbReference type="InterPro" id="IPR036291">
    <property type="entry name" value="NAD(P)-bd_dom_sf"/>
</dbReference>
<keyword evidence="4" id="KW-1185">Reference proteome</keyword>
<dbReference type="SUPFAM" id="SSF51735">
    <property type="entry name" value="NAD(P)-binding Rossmann-fold domains"/>
    <property type="match status" value="1"/>
</dbReference>
<dbReference type="Pfam" id="PF13561">
    <property type="entry name" value="adh_short_C2"/>
    <property type="match status" value="1"/>
</dbReference>
<dbReference type="Gene3D" id="3.40.50.720">
    <property type="entry name" value="NAD(P)-binding Rossmann-like Domain"/>
    <property type="match status" value="1"/>
</dbReference>
<keyword evidence="2 3" id="KW-0560">Oxidoreductase</keyword>
<evidence type="ECO:0000313" key="4">
    <source>
        <dbReference type="Proteomes" id="UP001596119"/>
    </source>
</evidence>
<dbReference type="EC" id="1.1.1.-" evidence="3"/>
<evidence type="ECO:0000256" key="1">
    <source>
        <dbReference type="ARBA" id="ARBA00006484"/>
    </source>
</evidence>
<dbReference type="CDD" id="cd05233">
    <property type="entry name" value="SDR_c"/>
    <property type="match status" value="1"/>
</dbReference>
<evidence type="ECO:0000313" key="3">
    <source>
        <dbReference type="EMBL" id="MFC5949153.1"/>
    </source>
</evidence>
<dbReference type="PANTHER" id="PTHR24321:SF8">
    <property type="entry name" value="ESTRADIOL 17-BETA-DEHYDROGENASE 8-RELATED"/>
    <property type="match status" value="1"/>
</dbReference>
<gene>
    <name evidence="3" type="ORF">ACFQH9_12810</name>
</gene>
<dbReference type="InterPro" id="IPR020904">
    <property type="entry name" value="Sc_DH/Rdtase_CS"/>
</dbReference>
<sequence>MGRVEGRIALVTGGAAGIGRATARTLAREGATVVIADIDVDGAKRVAAEVGEEIGGEAEAVHFDATDAESIEALVDTVIAKHGRIDVIHNNAALVGPDAWFTDGSVIDTSLEMWDRAFATNVRSIFLMCKFALPHMVRNGGGSIINMASVGGLRGSPALTAYGTTKAAVVGLTRFVAAQHGKDGVRCNAIAPGVIRTQQLLDAVPELPVRALEGVASPRVGEPEDIANMVLFLASDESAFVNGETYRVDGGAMATAPANRTLETQK</sequence>
<accession>A0ABW1I881</accession>
<name>A0ABW1I881_9PSEU</name>
<evidence type="ECO:0000256" key="2">
    <source>
        <dbReference type="ARBA" id="ARBA00023002"/>
    </source>
</evidence>
<comment type="caution">
    <text evidence="3">The sequence shown here is derived from an EMBL/GenBank/DDBJ whole genome shotgun (WGS) entry which is preliminary data.</text>
</comment>
<dbReference type="EMBL" id="JBHSQK010000027">
    <property type="protein sequence ID" value="MFC5949153.1"/>
    <property type="molecule type" value="Genomic_DNA"/>
</dbReference>
<dbReference type="InterPro" id="IPR002347">
    <property type="entry name" value="SDR_fam"/>
</dbReference>
<proteinExistence type="inferred from homology"/>
<protein>
    <submittedName>
        <fullName evidence="3">SDR family NAD(P)-dependent oxidoreductase</fullName>
        <ecNumber evidence="3">1.1.1.-</ecNumber>
    </submittedName>
</protein>
<organism evidence="3 4">
    <name type="scientific">Pseudonocardia lutea</name>
    <dbReference type="NCBI Taxonomy" id="2172015"/>
    <lineage>
        <taxon>Bacteria</taxon>
        <taxon>Bacillati</taxon>
        <taxon>Actinomycetota</taxon>
        <taxon>Actinomycetes</taxon>
        <taxon>Pseudonocardiales</taxon>
        <taxon>Pseudonocardiaceae</taxon>
        <taxon>Pseudonocardia</taxon>
    </lineage>
</organism>
<dbReference type="NCBIfam" id="NF005559">
    <property type="entry name" value="PRK07231.1"/>
    <property type="match status" value="1"/>
</dbReference>
<dbReference type="PANTHER" id="PTHR24321">
    <property type="entry name" value="DEHYDROGENASES, SHORT CHAIN"/>
    <property type="match status" value="1"/>
</dbReference>
<dbReference type="PRINTS" id="PR00080">
    <property type="entry name" value="SDRFAMILY"/>
</dbReference>
<reference evidence="4" key="1">
    <citation type="journal article" date="2019" name="Int. J. Syst. Evol. Microbiol.">
        <title>The Global Catalogue of Microorganisms (GCM) 10K type strain sequencing project: providing services to taxonomists for standard genome sequencing and annotation.</title>
        <authorList>
            <consortium name="The Broad Institute Genomics Platform"/>
            <consortium name="The Broad Institute Genome Sequencing Center for Infectious Disease"/>
            <person name="Wu L."/>
            <person name="Ma J."/>
        </authorList>
    </citation>
    <scope>NUCLEOTIDE SEQUENCE [LARGE SCALE GENOMIC DNA]</scope>
    <source>
        <strain evidence="4">CGMCC 4.7397</strain>
    </source>
</reference>
<comment type="similarity">
    <text evidence="1">Belongs to the short-chain dehydrogenases/reductases (SDR) family.</text>
</comment>
<keyword evidence="3" id="KW-0503">Monooxygenase</keyword>
<dbReference type="Proteomes" id="UP001596119">
    <property type="component" value="Unassembled WGS sequence"/>
</dbReference>
<dbReference type="GO" id="GO:0004497">
    <property type="term" value="F:monooxygenase activity"/>
    <property type="evidence" value="ECO:0007669"/>
    <property type="project" value="UniProtKB-KW"/>
</dbReference>
<dbReference type="PROSITE" id="PS00061">
    <property type="entry name" value="ADH_SHORT"/>
    <property type="match status" value="1"/>
</dbReference>